<dbReference type="EMBL" id="JAGMWT010000004">
    <property type="protein sequence ID" value="KAH7130220.1"/>
    <property type="molecule type" value="Genomic_DNA"/>
</dbReference>
<evidence type="ECO:0000256" key="1">
    <source>
        <dbReference type="SAM" id="Phobius"/>
    </source>
</evidence>
<feature type="transmembrane region" description="Helical" evidence="1">
    <location>
        <begin position="26"/>
        <end position="47"/>
    </location>
</feature>
<name>A0A9P9IT65_9PLEO</name>
<comment type="caution">
    <text evidence="3">The sequence shown here is derived from an EMBL/GenBank/DDBJ whole genome shotgun (WGS) entry which is preliminary data.</text>
</comment>
<evidence type="ECO:0000313" key="4">
    <source>
        <dbReference type="Proteomes" id="UP000700596"/>
    </source>
</evidence>
<evidence type="ECO:0000313" key="3">
    <source>
        <dbReference type="EMBL" id="KAH7130220.1"/>
    </source>
</evidence>
<gene>
    <name evidence="3" type="ORF">B0J11DRAFT_522672</name>
</gene>
<reference evidence="3" key="1">
    <citation type="journal article" date="2021" name="Nat. Commun.">
        <title>Genetic determinants of endophytism in the Arabidopsis root mycobiome.</title>
        <authorList>
            <person name="Mesny F."/>
            <person name="Miyauchi S."/>
            <person name="Thiergart T."/>
            <person name="Pickel B."/>
            <person name="Atanasova L."/>
            <person name="Karlsson M."/>
            <person name="Huettel B."/>
            <person name="Barry K.W."/>
            <person name="Haridas S."/>
            <person name="Chen C."/>
            <person name="Bauer D."/>
            <person name="Andreopoulos W."/>
            <person name="Pangilinan J."/>
            <person name="LaButti K."/>
            <person name="Riley R."/>
            <person name="Lipzen A."/>
            <person name="Clum A."/>
            <person name="Drula E."/>
            <person name="Henrissat B."/>
            <person name="Kohler A."/>
            <person name="Grigoriev I.V."/>
            <person name="Martin F.M."/>
            <person name="Hacquard S."/>
        </authorList>
    </citation>
    <scope>NUCLEOTIDE SEQUENCE</scope>
    <source>
        <strain evidence="3">MPI-CAGE-CH-0243</strain>
    </source>
</reference>
<feature type="transmembrane region" description="Helical" evidence="1">
    <location>
        <begin position="139"/>
        <end position="161"/>
    </location>
</feature>
<accession>A0A9P9IT65</accession>
<proteinExistence type="predicted"/>
<dbReference type="Proteomes" id="UP000700596">
    <property type="component" value="Unassembled WGS sequence"/>
</dbReference>
<dbReference type="PANTHER" id="PTHR39614:SF2">
    <property type="entry name" value="INTEGRAL MEMBRANE PROTEIN"/>
    <property type="match status" value="1"/>
</dbReference>
<feature type="transmembrane region" description="Helical" evidence="1">
    <location>
        <begin position="59"/>
        <end position="81"/>
    </location>
</feature>
<dbReference type="AlphaFoldDB" id="A0A9P9IT65"/>
<sequence length="407" mass="44533">MNSIPSFTDTGHRFAPITTDDSSGHLWISSILCLIYCSLVLLVRLHIKWNLYGADDATATVATVLQLGEVIPLFIAMKQGLGKSAHLLDASQMEAIGKSTFAAQFFLILSLAMAKASVAALMLRLFTRDINVTRKSRRLCHATLVLTAIWAIGSILAMGISCNPTEFGQETALRQCPNQLTRWRIVAAIDMLIELLLVLLPLAFVWPIQMKGYIKLQVAIAFSFRLPVIALSALHLHYMSSYINSTNPSKAIIPALVCQQFELSWSLLSATIPTLKAFMRSFNSGFGMEIDLDTPYGYGSGNNNGTYRLETMKNTTASHATFNGGSALRSHQGSMKRQDIAPSATSTPAKSAKAAGVVNINETNGSDTTFYLVNPHEERGSITSDGSQEMIIRRDVQWSVSYEERAG</sequence>
<keyword evidence="1" id="KW-1133">Transmembrane helix</keyword>
<keyword evidence="1" id="KW-0812">Transmembrane</keyword>
<dbReference type="InterPro" id="IPR049326">
    <property type="entry name" value="Rhodopsin_dom_fungi"/>
</dbReference>
<feature type="transmembrane region" description="Helical" evidence="1">
    <location>
        <begin position="101"/>
        <end position="127"/>
    </location>
</feature>
<feature type="domain" description="Rhodopsin" evidence="2">
    <location>
        <begin position="46"/>
        <end position="280"/>
    </location>
</feature>
<dbReference type="Pfam" id="PF20684">
    <property type="entry name" value="Fung_rhodopsin"/>
    <property type="match status" value="1"/>
</dbReference>
<dbReference type="OrthoDB" id="3918601at2759"/>
<keyword evidence="1" id="KW-0472">Membrane</keyword>
<keyword evidence="4" id="KW-1185">Reference proteome</keyword>
<protein>
    <recommendedName>
        <fullName evidence="2">Rhodopsin domain-containing protein</fullName>
    </recommendedName>
</protein>
<dbReference type="PANTHER" id="PTHR39614">
    <property type="entry name" value="INTEGRAL MEMBRANE PROTEIN"/>
    <property type="match status" value="1"/>
</dbReference>
<evidence type="ECO:0000259" key="2">
    <source>
        <dbReference type="Pfam" id="PF20684"/>
    </source>
</evidence>
<organism evidence="3 4">
    <name type="scientific">Dendryphion nanum</name>
    <dbReference type="NCBI Taxonomy" id="256645"/>
    <lineage>
        <taxon>Eukaryota</taxon>
        <taxon>Fungi</taxon>
        <taxon>Dikarya</taxon>
        <taxon>Ascomycota</taxon>
        <taxon>Pezizomycotina</taxon>
        <taxon>Dothideomycetes</taxon>
        <taxon>Pleosporomycetidae</taxon>
        <taxon>Pleosporales</taxon>
        <taxon>Torulaceae</taxon>
        <taxon>Dendryphion</taxon>
    </lineage>
</organism>
<feature type="transmembrane region" description="Helical" evidence="1">
    <location>
        <begin position="218"/>
        <end position="238"/>
    </location>
</feature>
<feature type="transmembrane region" description="Helical" evidence="1">
    <location>
        <begin position="181"/>
        <end position="206"/>
    </location>
</feature>